<comment type="subcellular location">
    <subcellularLocation>
        <location evidence="1">Membrane</location>
        <topology evidence="1">Multi-pass membrane protein</topology>
    </subcellularLocation>
</comment>
<keyword evidence="5 6" id="KW-0472">Membrane</keyword>
<keyword evidence="4 6" id="KW-1133">Transmembrane helix</keyword>
<evidence type="ECO:0000256" key="6">
    <source>
        <dbReference type="SAM" id="Phobius"/>
    </source>
</evidence>
<reference evidence="7" key="2">
    <citation type="submission" date="2021-10" db="EMBL/GenBank/DDBJ databases">
        <title>Phylogenomics reveals ancestral predisposition of the termite-cultivated fungus Termitomyces towards a domesticated lifestyle.</title>
        <authorList>
            <person name="Auxier B."/>
            <person name="Grum-Grzhimaylo A."/>
            <person name="Cardenas M.E."/>
            <person name="Lodge J.D."/>
            <person name="Laessoe T."/>
            <person name="Pedersen O."/>
            <person name="Smith M.E."/>
            <person name="Kuyper T.W."/>
            <person name="Franco-Molano E.A."/>
            <person name="Baroni T.J."/>
            <person name="Aanen D.K."/>
        </authorList>
    </citation>
    <scope>NUCLEOTIDE SEQUENCE</scope>
    <source>
        <strain evidence="7">D49</strain>
    </source>
</reference>
<evidence type="ECO:0000256" key="3">
    <source>
        <dbReference type="ARBA" id="ARBA00022692"/>
    </source>
</evidence>
<feature type="transmembrane region" description="Helical" evidence="6">
    <location>
        <begin position="27"/>
        <end position="47"/>
    </location>
</feature>
<accession>A0A9P7GPG7</accession>
<dbReference type="EMBL" id="JABCKI010000381">
    <property type="protein sequence ID" value="KAG5650707.1"/>
    <property type="molecule type" value="Genomic_DNA"/>
</dbReference>
<proteinExistence type="predicted"/>
<dbReference type="PANTHER" id="PTHR45649">
    <property type="entry name" value="AMINO-ACID PERMEASE BAT1"/>
    <property type="match status" value="1"/>
</dbReference>
<dbReference type="GO" id="GO:0016020">
    <property type="term" value="C:membrane"/>
    <property type="evidence" value="ECO:0007669"/>
    <property type="project" value="UniProtKB-SubCell"/>
</dbReference>
<sequence length="104" mass="11212">MRFRMITLDIALPLSNWLYQINKKVKVPVNTVVFDGLLALSLGLLVFAGDQAISAVFSLSLAGLYVAFTIPILARFLGTKKFTPGPFTLGLFVSSPSGGSLLKH</sequence>
<name>A0A9P7GPG7_9AGAR</name>
<organism evidence="7 8">
    <name type="scientific">Sphagnurus paluster</name>
    <dbReference type="NCBI Taxonomy" id="117069"/>
    <lineage>
        <taxon>Eukaryota</taxon>
        <taxon>Fungi</taxon>
        <taxon>Dikarya</taxon>
        <taxon>Basidiomycota</taxon>
        <taxon>Agaricomycotina</taxon>
        <taxon>Agaricomycetes</taxon>
        <taxon>Agaricomycetidae</taxon>
        <taxon>Agaricales</taxon>
        <taxon>Tricholomatineae</taxon>
        <taxon>Lyophyllaceae</taxon>
        <taxon>Sphagnurus</taxon>
    </lineage>
</organism>
<evidence type="ECO:0000256" key="1">
    <source>
        <dbReference type="ARBA" id="ARBA00004141"/>
    </source>
</evidence>
<dbReference type="PANTHER" id="PTHR45649:SF6">
    <property type="entry name" value="GABA-SPECIFIC PERMEASE"/>
    <property type="match status" value="1"/>
</dbReference>
<dbReference type="Pfam" id="PF13520">
    <property type="entry name" value="AA_permease_2"/>
    <property type="match status" value="1"/>
</dbReference>
<comment type="caution">
    <text evidence="7">The sequence shown here is derived from an EMBL/GenBank/DDBJ whole genome shotgun (WGS) entry which is preliminary data.</text>
</comment>
<reference evidence="7" key="1">
    <citation type="submission" date="2021-02" db="EMBL/GenBank/DDBJ databases">
        <authorList>
            <person name="Nieuwenhuis M."/>
            <person name="Van De Peppel L.J.J."/>
        </authorList>
    </citation>
    <scope>NUCLEOTIDE SEQUENCE</scope>
    <source>
        <strain evidence="7">D49</strain>
    </source>
</reference>
<dbReference type="Proteomes" id="UP000717328">
    <property type="component" value="Unassembled WGS sequence"/>
</dbReference>
<feature type="transmembrane region" description="Helical" evidence="6">
    <location>
        <begin position="53"/>
        <end position="74"/>
    </location>
</feature>
<keyword evidence="3 6" id="KW-0812">Transmembrane</keyword>
<evidence type="ECO:0000256" key="4">
    <source>
        <dbReference type="ARBA" id="ARBA00022989"/>
    </source>
</evidence>
<dbReference type="InterPro" id="IPR002293">
    <property type="entry name" value="AA/rel_permease1"/>
</dbReference>
<evidence type="ECO:0000313" key="7">
    <source>
        <dbReference type="EMBL" id="KAG5650707.1"/>
    </source>
</evidence>
<dbReference type="AlphaFoldDB" id="A0A9P7GPG7"/>
<keyword evidence="8" id="KW-1185">Reference proteome</keyword>
<keyword evidence="2" id="KW-0813">Transport</keyword>
<protein>
    <submittedName>
        <fullName evidence="7">Uncharacterized protein</fullName>
    </submittedName>
</protein>
<dbReference type="GO" id="GO:0022857">
    <property type="term" value="F:transmembrane transporter activity"/>
    <property type="evidence" value="ECO:0007669"/>
    <property type="project" value="InterPro"/>
</dbReference>
<gene>
    <name evidence="7" type="ORF">H0H81_011303</name>
</gene>
<evidence type="ECO:0000313" key="8">
    <source>
        <dbReference type="Proteomes" id="UP000717328"/>
    </source>
</evidence>
<evidence type="ECO:0000256" key="2">
    <source>
        <dbReference type="ARBA" id="ARBA00022448"/>
    </source>
</evidence>
<evidence type="ECO:0000256" key="5">
    <source>
        <dbReference type="ARBA" id="ARBA00023136"/>
    </source>
</evidence>
<dbReference type="OrthoDB" id="2980524at2759"/>